<reference evidence="7 8" key="1">
    <citation type="submission" date="2018-08" db="EMBL/GenBank/DDBJ databases">
        <title>Jishengella sp. nov., isolated from a root of Azadirachta indica A. Juss. var. siamensis Valenton.</title>
        <authorList>
            <person name="Kuncharoen N."/>
            <person name="Tanasupawat S."/>
            <person name="Kudo T."/>
            <person name="Ohkuma M."/>
        </authorList>
    </citation>
    <scope>NUCLEOTIDE SEQUENCE [LARGE SCALE GENOMIC DNA]</scope>
    <source>
        <strain evidence="7 8">AZ1-13</strain>
    </source>
</reference>
<dbReference type="Pfam" id="PF07992">
    <property type="entry name" value="Pyr_redox_2"/>
    <property type="match status" value="1"/>
</dbReference>
<keyword evidence="3" id="KW-0274">FAD</keyword>
<evidence type="ECO:0000259" key="5">
    <source>
        <dbReference type="Pfam" id="PF07992"/>
    </source>
</evidence>
<dbReference type="OrthoDB" id="1145at2"/>
<keyword evidence="2" id="KW-0285">Flavoprotein</keyword>
<feature type="domain" description="Reductase C-terminal" evidence="6">
    <location>
        <begin position="321"/>
        <end position="404"/>
    </location>
</feature>
<evidence type="ECO:0000313" key="7">
    <source>
        <dbReference type="EMBL" id="RIV39210.1"/>
    </source>
</evidence>
<feature type="domain" description="FAD/NAD(P)-binding" evidence="5">
    <location>
        <begin position="4"/>
        <end position="302"/>
    </location>
</feature>
<dbReference type="PANTHER" id="PTHR43557">
    <property type="entry name" value="APOPTOSIS-INDUCING FACTOR 1"/>
    <property type="match status" value="1"/>
</dbReference>
<dbReference type="InterPro" id="IPR036188">
    <property type="entry name" value="FAD/NAD-bd_sf"/>
</dbReference>
<comment type="cofactor">
    <cofactor evidence="1">
        <name>FAD</name>
        <dbReference type="ChEBI" id="CHEBI:57692"/>
    </cofactor>
</comment>
<dbReference type="EMBL" id="QXEC01000007">
    <property type="protein sequence ID" value="RIV39210.1"/>
    <property type="molecule type" value="Genomic_DNA"/>
</dbReference>
<evidence type="ECO:0000256" key="3">
    <source>
        <dbReference type="ARBA" id="ARBA00022827"/>
    </source>
</evidence>
<dbReference type="AlphaFoldDB" id="A0A418MWT3"/>
<sequence>MSGILIVGGGQAAVQLAASLREYGVDRPIRLVGAESWQPYQRPPLSKAFLAGRAQPGDLLLRSMDFYHANDIDLVAGERVVDIRLGACGGVAETDSGQRYAFDQLALTTGGGPRRLAVDGARLDGVHYLRDVADALRLRADLPGRESVVVIGGGFVGLEAAATLRAQGLTTTVVEAADRLLARVVAPVVSDFYRSAHQRRGIDVRLGTSVEAITGDRGRVTGVRLADGTTVPADLVLVGIGMVAHTDLATRIGLDCRGGIVVDEYARTGHPSVVAAGDCTATRLPGAGLVRLESVQHATDQARVAAASLAGRLQPYRATPWFWSEQGDLMLQMAGLVTGHDRVVVRAGPDPERFCVLYYRRGRLLAGHAVNRPADYLAVRQALSRGASIPPDLAADLNTPLKQIPTEPVPCT</sequence>
<dbReference type="Proteomes" id="UP000283832">
    <property type="component" value="Unassembled WGS sequence"/>
</dbReference>
<dbReference type="InterPro" id="IPR023753">
    <property type="entry name" value="FAD/NAD-binding_dom"/>
</dbReference>
<dbReference type="PANTHER" id="PTHR43557:SF2">
    <property type="entry name" value="RIESKE DOMAIN-CONTAINING PROTEIN-RELATED"/>
    <property type="match status" value="1"/>
</dbReference>
<dbReference type="PRINTS" id="PR00411">
    <property type="entry name" value="PNDRDTASEI"/>
</dbReference>
<keyword evidence="8" id="KW-1185">Reference proteome</keyword>
<name>A0A418MWT3_9ACTN</name>
<comment type="caution">
    <text evidence="7">The sequence shown here is derived from an EMBL/GenBank/DDBJ whole genome shotgun (WGS) entry which is preliminary data.</text>
</comment>
<dbReference type="SUPFAM" id="SSF55424">
    <property type="entry name" value="FAD/NAD-linked reductases, dimerisation (C-terminal) domain"/>
    <property type="match status" value="1"/>
</dbReference>
<dbReference type="InterPro" id="IPR028202">
    <property type="entry name" value="Reductase_C"/>
</dbReference>
<dbReference type="Gene3D" id="3.30.390.30">
    <property type="match status" value="1"/>
</dbReference>
<dbReference type="Gene3D" id="3.50.50.60">
    <property type="entry name" value="FAD/NAD(P)-binding domain"/>
    <property type="match status" value="2"/>
</dbReference>
<dbReference type="InterPro" id="IPR016156">
    <property type="entry name" value="FAD/NAD-linked_Rdtase_dimer_sf"/>
</dbReference>
<dbReference type="SUPFAM" id="SSF51905">
    <property type="entry name" value="FAD/NAD(P)-binding domain"/>
    <property type="match status" value="1"/>
</dbReference>
<protein>
    <submittedName>
        <fullName evidence="7">Ferredoxin</fullName>
    </submittedName>
</protein>
<organism evidence="7 8">
    <name type="scientific">Micromonospora radicis</name>
    <dbReference type="NCBI Taxonomy" id="1894971"/>
    <lineage>
        <taxon>Bacteria</taxon>
        <taxon>Bacillati</taxon>
        <taxon>Actinomycetota</taxon>
        <taxon>Actinomycetes</taxon>
        <taxon>Micromonosporales</taxon>
        <taxon>Micromonosporaceae</taxon>
        <taxon>Micromonospora</taxon>
    </lineage>
</organism>
<dbReference type="InterPro" id="IPR050446">
    <property type="entry name" value="FAD-oxidoreductase/Apoptosis"/>
</dbReference>
<dbReference type="PRINTS" id="PR00368">
    <property type="entry name" value="FADPNR"/>
</dbReference>
<dbReference type="GO" id="GO:0005737">
    <property type="term" value="C:cytoplasm"/>
    <property type="evidence" value="ECO:0007669"/>
    <property type="project" value="TreeGrafter"/>
</dbReference>
<evidence type="ECO:0000313" key="8">
    <source>
        <dbReference type="Proteomes" id="UP000283832"/>
    </source>
</evidence>
<evidence type="ECO:0000256" key="4">
    <source>
        <dbReference type="ARBA" id="ARBA00023002"/>
    </source>
</evidence>
<dbReference type="GO" id="GO:0016651">
    <property type="term" value="F:oxidoreductase activity, acting on NAD(P)H"/>
    <property type="evidence" value="ECO:0007669"/>
    <property type="project" value="TreeGrafter"/>
</dbReference>
<evidence type="ECO:0000256" key="2">
    <source>
        <dbReference type="ARBA" id="ARBA00022630"/>
    </source>
</evidence>
<keyword evidence="4" id="KW-0560">Oxidoreductase</keyword>
<evidence type="ECO:0000256" key="1">
    <source>
        <dbReference type="ARBA" id="ARBA00001974"/>
    </source>
</evidence>
<dbReference type="RefSeq" id="WP_119574726.1">
    <property type="nucleotide sequence ID" value="NZ_QXEC01000007.1"/>
</dbReference>
<gene>
    <name evidence="7" type="ORF">D2L64_10190</name>
</gene>
<evidence type="ECO:0000259" key="6">
    <source>
        <dbReference type="Pfam" id="PF14759"/>
    </source>
</evidence>
<dbReference type="Pfam" id="PF14759">
    <property type="entry name" value="Reductase_C"/>
    <property type="match status" value="1"/>
</dbReference>
<proteinExistence type="predicted"/>
<accession>A0A418MWT3</accession>